<dbReference type="Proteomes" id="UP001595962">
    <property type="component" value="Unassembled WGS sequence"/>
</dbReference>
<comment type="caution">
    <text evidence="1">The sequence shown here is derived from an EMBL/GenBank/DDBJ whole genome shotgun (WGS) entry which is preliminary data.</text>
</comment>
<dbReference type="EMBL" id="JBHSGB010000004">
    <property type="protein sequence ID" value="MFC4654144.1"/>
    <property type="molecule type" value="Genomic_DNA"/>
</dbReference>
<organism evidence="1 2">
    <name type="scientific">Rheinheimera marina</name>
    <dbReference type="NCBI Taxonomy" id="1774958"/>
    <lineage>
        <taxon>Bacteria</taxon>
        <taxon>Pseudomonadati</taxon>
        <taxon>Pseudomonadota</taxon>
        <taxon>Gammaproteobacteria</taxon>
        <taxon>Chromatiales</taxon>
        <taxon>Chromatiaceae</taxon>
        <taxon>Rheinheimera</taxon>
    </lineage>
</organism>
<evidence type="ECO:0000313" key="2">
    <source>
        <dbReference type="Proteomes" id="UP001595962"/>
    </source>
</evidence>
<evidence type="ECO:0000313" key="1">
    <source>
        <dbReference type="EMBL" id="MFC4654144.1"/>
    </source>
</evidence>
<proteinExistence type="predicted"/>
<reference evidence="2" key="1">
    <citation type="journal article" date="2019" name="Int. J. Syst. Evol. Microbiol.">
        <title>The Global Catalogue of Microorganisms (GCM) 10K type strain sequencing project: providing services to taxonomists for standard genome sequencing and annotation.</title>
        <authorList>
            <consortium name="The Broad Institute Genomics Platform"/>
            <consortium name="The Broad Institute Genome Sequencing Center for Infectious Disease"/>
            <person name="Wu L."/>
            <person name="Ma J."/>
        </authorList>
    </citation>
    <scope>NUCLEOTIDE SEQUENCE [LARGE SCALE GENOMIC DNA]</scope>
    <source>
        <strain evidence="2">DT28</strain>
    </source>
</reference>
<keyword evidence="2" id="KW-1185">Reference proteome</keyword>
<accession>A0ABV9JJ20</accession>
<protein>
    <recommendedName>
        <fullName evidence="3">Extradiol ring-cleavage dioxygenase LigAB LigA subunit domain-containing protein</fullName>
    </recommendedName>
</protein>
<sequence length="67" mass="7305">MSKLAQFIEELATNTDLQQQYLADAAGTMQAYGLAQNEIDAVLSGDKAQVEQLTGKSVKAVMFYHIP</sequence>
<dbReference type="RefSeq" id="WP_377331893.1">
    <property type="nucleotide sequence ID" value="NZ_JBHSGB010000004.1"/>
</dbReference>
<name>A0ABV9JJ20_9GAMM</name>
<gene>
    <name evidence="1" type="ORF">ACFO3I_03785</name>
</gene>
<evidence type="ECO:0008006" key="3">
    <source>
        <dbReference type="Google" id="ProtNLM"/>
    </source>
</evidence>